<name>A0A3P6D1Q6_BRACM</name>
<reference evidence="2" key="1">
    <citation type="submission" date="2018-11" db="EMBL/GenBank/DDBJ databases">
        <authorList>
            <consortium name="Genoscope - CEA"/>
            <person name="William W."/>
        </authorList>
    </citation>
    <scope>NUCLEOTIDE SEQUENCE</scope>
</reference>
<dbReference type="AlphaFoldDB" id="A0A3P6D1Q6"/>
<feature type="compositionally biased region" description="Basic and acidic residues" evidence="1">
    <location>
        <begin position="38"/>
        <end position="52"/>
    </location>
</feature>
<sequence length="74" mass="8825">MPSPLQQELGRLNIDNQHTWEPKRSSRVYEGAVTSVEARSEADQRRQERERNIQSIWKNPLHHRLTHGRRRDKG</sequence>
<evidence type="ECO:0000313" key="2">
    <source>
        <dbReference type="EMBL" id="VDD18624.1"/>
    </source>
</evidence>
<feature type="compositionally biased region" description="Basic residues" evidence="1">
    <location>
        <begin position="60"/>
        <end position="74"/>
    </location>
</feature>
<organism evidence="2">
    <name type="scientific">Brassica campestris</name>
    <name type="common">Field mustard</name>
    <dbReference type="NCBI Taxonomy" id="3711"/>
    <lineage>
        <taxon>Eukaryota</taxon>
        <taxon>Viridiplantae</taxon>
        <taxon>Streptophyta</taxon>
        <taxon>Embryophyta</taxon>
        <taxon>Tracheophyta</taxon>
        <taxon>Spermatophyta</taxon>
        <taxon>Magnoliopsida</taxon>
        <taxon>eudicotyledons</taxon>
        <taxon>Gunneridae</taxon>
        <taxon>Pentapetalae</taxon>
        <taxon>rosids</taxon>
        <taxon>malvids</taxon>
        <taxon>Brassicales</taxon>
        <taxon>Brassicaceae</taxon>
        <taxon>Brassiceae</taxon>
        <taxon>Brassica</taxon>
    </lineage>
</organism>
<gene>
    <name evidence="2" type="ORF">BRAA10T43983Z</name>
</gene>
<proteinExistence type="predicted"/>
<feature type="region of interest" description="Disordered" evidence="1">
    <location>
        <begin position="1"/>
        <end position="74"/>
    </location>
</feature>
<protein>
    <submittedName>
        <fullName evidence="2">Uncharacterized protein</fullName>
    </submittedName>
</protein>
<evidence type="ECO:0000256" key="1">
    <source>
        <dbReference type="SAM" id="MobiDB-lite"/>
    </source>
</evidence>
<accession>A0A3P6D1Q6</accession>
<dbReference type="EMBL" id="LR031577">
    <property type="protein sequence ID" value="VDD18624.1"/>
    <property type="molecule type" value="Genomic_DNA"/>
</dbReference>